<dbReference type="EMBL" id="JAWJWE010000039">
    <property type="protein sequence ID" value="KAK6621027.1"/>
    <property type="molecule type" value="Genomic_DNA"/>
</dbReference>
<gene>
    <name evidence="1" type="ORF">RUM43_011330</name>
</gene>
<accession>A0AAN8P8W6</accession>
<proteinExistence type="predicted"/>
<comment type="caution">
    <text evidence="1">The sequence shown here is derived from an EMBL/GenBank/DDBJ whole genome shotgun (WGS) entry which is preliminary data.</text>
</comment>
<protein>
    <submittedName>
        <fullName evidence="1">Uncharacterized protein</fullName>
    </submittedName>
</protein>
<sequence>MGPTPEPVPQEKELMSKDGKELEEVLRRKLAALSPQSSQIWSKVRCDVPCKTLLRLSRRKSVHLCTSGQVFQYYKNLVSTPDGNGSDSCQKQTSSTINNLTSSILLPSRLELLTPDRRKKLMCECVRCAWEPSSVSEEGKTTPGDGLDAGVEAKKENRFYDAEGPLPSLAFDGFFFSSGSSQVHLPWRLSTSPAALHQPVFPFCISCPFTLFLCLSLSLSLSTTFSCTRRIHVCDILFTSDGAVSICQLAVVNPTEIARAVLLNVFDASKREHLCWENANEREVSKQANTFVSAILPKRTNY</sequence>
<dbReference type="Proteomes" id="UP001372834">
    <property type="component" value="Unassembled WGS sequence"/>
</dbReference>
<dbReference type="AlphaFoldDB" id="A0AAN8P8W6"/>
<evidence type="ECO:0000313" key="1">
    <source>
        <dbReference type="EMBL" id="KAK6621027.1"/>
    </source>
</evidence>
<name>A0AAN8P8W6_POLSC</name>
<organism evidence="1 2">
    <name type="scientific">Polyplax serrata</name>
    <name type="common">Common mouse louse</name>
    <dbReference type="NCBI Taxonomy" id="468196"/>
    <lineage>
        <taxon>Eukaryota</taxon>
        <taxon>Metazoa</taxon>
        <taxon>Ecdysozoa</taxon>
        <taxon>Arthropoda</taxon>
        <taxon>Hexapoda</taxon>
        <taxon>Insecta</taxon>
        <taxon>Pterygota</taxon>
        <taxon>Neoptera</taxon>
        <taxon>Paraneoptera</taxon>
        <taxon>Psocodea</taxon>
        <taxon>Troctomorpha</taxon>
        <taxon>Phthiraptera</taxon>
        <taxon>Anoplura</taxon>
        <taxon>Polyplacidae</taxon>
        <taxon>Polyplax</taxon>
    </lineage>
</organism>
<reference evidence="1 2" key="1">
    <citation type="submission" date="2023-10" db="EMBL/GenBank/DDBJ databases">
        <title>Genomes of two closely related lineages of the louse Polyplax serrata with different host specificities.</title>
        <authorList>
            <person name="Martinu J."/>
            <person name="Tarabai H."/>
            <person name="Stefka J."/>
            <person name="Hypsa V."/>
        </authorList>
    </citation>
    <scope>NUCLEOTIDE SEQUENCE [LARGE SCALE GENOMIC DNA]</scope>
    <source>
        <strain evidence="1">HR10_N</strain>
    </source>
</reference>
<evidence type="ECO:0000313" key="2">
    <source>
        <dbReference type="Proteomes" id="UP001372834"/>
    </source>
</evidence>